<evidence type="ECO:0000313" key="5">
    <source>
        <dbReference type="EMBL" id="KAF4453859.1"/>
    </source>
</evidence>
<feature type="domain" description="N-acetyltransferase" evidence="4">
    <location>
        <begin position="26"/>
        <end position="198"/>
    </location>
</feature>
<dbReference type="OrthoDB" id="630895at2759"/>
<dbReference type="AlphaFoldDB" id="A0A8H4KQI0"/>
<dbReference type="EMBL" id="JAADJG010000140">
    <property type="protein sequence ID" value="KAF4453859.1"/>
    <property type="molecule type" value="Genomic_DNA"/>
</dbReference>
<keyword evidence="6" id="KW-1185">Reference proteome</keyword>
<keyword evidence="2" id="KW-0012">Acyltransferase</keyword>
<dbReference type="PROSITE" id="PS51186">
    <property type="entry name" value="GNAT"/>
    <property type="match status" value="1"/>
</dbReference>
<dbReference type="PANTHER" id="PTHR43792:SF8">
    <property type="entry name" value="[RIBOSOMAL PROTEIN US5]-ALANINE N-ACETYLTRANSFERASE"/>
    <property type="match status" value="1"/>
</dbReference>
<reference evidence="5" key="1">
    <citation type="submission" date="2020-01" db="EMBL/GenBank/DDBJ databases">
        <title>Identification and distribution of gene clusters putatively required for synthesis of sphingolipid metabolism inhibitors in phylogenetically diverse species of the filamentous fungus Fusarium.</title>
        <authorList>
            <person name="Kim H.-S."/>
            <person name="Busman M."/>
            <person name="Brown D.W."/>
            <person name="Divon H."/>
            <person name="Uhlig S."/>
            <person name="Proctor R.H."/>
        </authorList>
    </citation>
    <scope>NUCLEOTIDE SEQUENCE</scope>
    <source>
        <strain evidence="5">NRRL 53441</strain>
    </source>
</reference>
<evidence type="ECO:0000256" key="1">
    <source>
        <dbReference type="ARBA" id="ARBA00022679"/>
    </source>
</evidence>
<dbReference type="SUPFAM" id="SSF55729">
    <property type="entry name" value="Acyl-CoA N-acyltransferases (Nat)"/>
    <property type="match status" value="1"/>
</dbReference>
<comment type="similarity">
    <text evidence="3">Belongs to the acetyltransferase family. RimJ subfamily.</text>
</comment>
<comment type="caution">
    <text evidence="5">The sequence shown here is derived from an EMBL/GenBank/DDBJ whole genome shotgun (WGS) entry which is preliminary data.</text>
</comment>
<name>A0A8H4KQI0_9HYPO</name>
<evidence type="ECO:0000256" key="3">
    <source>
        <dbReference type="ARBA" id="ARBA00038502"/>
    </source>
</evidence>
<evidence type="ECO:0000259" key="4">
    <source>
        <dbReference type="PROSITE" id="PS51186"/>
    </source>
</evidence>
<accession>A0A8H4KQI0</accession>
<evidence type="ECO:0000256" key="2">
    <source>
        <dbReference type="ARBA" id="ARBA00023315"/>
    </source>
</evidence>
<evidence type="ECO:0000313" key="6">
    <source>
        <dbReference type="Proteomes" id="UP000605986"/>
    </source>
</evidence>
<dbReference type="InterPro" id="IPR000182">
    <property type="entry name" value="GNAT_dom"/>
</dbReference>
<dbReference type="PANTHER" id="PTHR43792">
    <property type="entry name" value="GNAT FAMILY, PUTATIVE (AFU_ORTHOLOGUE AFUA_3G00765)-RELATED-RELATED"/>
    <property type="match status" value="1"/>
</dbReference>
<dbReference type="Gene3D" id="3.40.630.30">
    <property type="match status" value="1"/>
</dbReference>
<dbReference type="Proteomes" id="UP000605986">
    <property type="component" value="Unassembled WGS sequence"/>
</dbReference>
<gene>
    <name evidence="5" type="ORF">F53441_3545</name>
</gene>
<dbReference type="InterPro" id="IPR051531">
    <property type="entry name" value="N-acetyltransferase"/>
</dbReference>
<sequence length="209" mass="23240">MALTKLTPASSPGAEQGAIIVETERLIIRRYYPSDAEAMAKAANNPLISKNMRNRFPSPYSLADAENFINNIALNFNGSSNECGLFLKPNTAENPSSEPLYIGAMGMMPKDDIYIRNWELGYWIAEPAWGKGYATEAVKAFVRWSFETWPELNRIEAVANGANKGSQNVLRKAGFLEEGTRRGAIFKNGEIFDEVQFGLLRSEMMTNGE</sequence>
<organism evidence="5 6">
    <name type="scientific">Fusarium austroafricanum</name>
    <dbReference type="NCBI Taxonomy" id="2364996"/>
    <lineage>
        <taxon>Eukaryota</taxon>
        <taxon>Fungi</taxon>
        <taxon>Dikarya</taxon>
        <taxon>Ascomycota</taxon>
        <taxon>Pezizomycotina</taxon>
        <taxon>Sordariomycetes</taxon>
        <taxon>Hypocreomycetidae</taxon>
        <taxon>Hypocreales</taxon>
        <taxon>Nectriaceae</taxon>
        <taxon>Fusarium</taxon>
        <taxon>Fusarium concolor species complex</taxon>
    </lineage>
</organism>
<dbReference type="Pfam" id="PF13302">
    <property type="entry name" value="Acetyltransf_3"/>
    <property type="match status" value="1"/>
</dbReference>
<dbReference type="GO" id="GO:0016747">
    <property type="term" value="F:acyltransferase activity, transferring groups other than amino-acyl groups"/>
    <property type="evidence" value="ECO:0007669"/>
    <property type="project" value="InterPro"/>
</dbReference>
<proteinExistence type="inferred from homology"/>
<dbReference type="InterPro" id="IPR016181">
    <property type="entry name" value="Acyl_CoA_acyltransferase"/>
</dbReference>
<protein>
    <submittedName>
        <fullName evidence="5">Putative N-acetyltransferase p20</fullName>
    </submittedName>
</protein>
<keyword evidence="1 5" id="KW-0808">Transferase</keyword>